<organism evidence="2 3">
    <name type="scientific">Paracoccus thiocyanatus</name>
    <dbReference type="NCBI Taxonomy" id="34006"/>
    <lineage>
        <taxon>Bacteria</taxon>
        <taxon>Pseudomonadati</taxon>
        <taxon>Pseudomonadota</taxon>
        <taxon>Alphaproteobacteria</taxon>
        <taxon>Rhodobacterales</taxon>
        <taxon>Paracoccaceae</taxon>
        <taxon>Paracoccus</taxon>
    </lineage>
</organism>
<gene>
    <name evidence="2" type="ORF">SAMN05421641_1103</name>
</gene>
<keyword evidence="2" id="KW-0808">Transferase</keyword>
<dbReference type="PANTHER" id="PTHR45036:SF1">
    <property type="entry name" value="METHYLTRANSFERASE LIKE 7A"/>
    <property type="match status" value="1"/>
</dbReference>
<dbReference type="PANTHER" id="PTHR45036">
    <property type="entry name" value="METHYLTRANSFERASE LIKE 7B"/>
    <property type="match status" value="1"/>
</dbReference>
<name>A0A1N6TYB9_9RHOB</name>
<dbReference type="Gene3D" id="3.40.50.150">
    <property type="entry name" value="Vaccinia Virus protein VP39"/>
    <property type="match status" value="1"/>
</dbReference>
<dbReference type="InterPro" id="IPR013216">
    <property type="entry name" value="Methyltransf_11"/>
</dbReference>
<dbReference type="AlphaFoldDB" id="A0A1N6TYB9"/>
<dbReference type="GO" id="GO:0032259">
    <property type="term" value="P:methylation"/>
    <property type="evidence" value="ECO:0007669"/>
    <property type="project" value="UniProtKB-KW"/>
</dbReference>
<feature type="domain" description="Methyltransferase type 11" evidence="1">
    <location>
        <begin position="44"/>
        <end position="140"/>
    </location>
</feature>
<dbReference type="OrthoDB" id="8153637at2"/>
<dbReference type="EMBL" id="FTMK01000010">
    <property type="protein sequence ID" value="SIQ58324.1"/>
    <property type="molecule type" value="Genomic_DNA"/>
</dbReference>
<evidence type="ECO:0000259" key="1">
    <source>
        <dbReference type="Pfam" id="PF08241"/>
    </source>
</evidence>
<dbReference type="SUPFAM" id="SSF53335">
    <property type="entry name" value="S-adenosyl-L-methionine-dependent methyltransferases"/>
    <property type="match status" value="1"/>
</dbReference>
<keyword evidence="2" id="KW-0489">Methyltransferase</keyword>
<dbReference type="Proteomes" id="UP000323956">
    <property type="component" value="Unassembled WGS sequence"/>
</dbReference>
<evidence type="ECO:0000313" key="3">
    <source>
        <dbReference type="Proteomes" id="UP000323956"/>
    </source>
</evidence>
<dbReference type="InterPro" id="IPR052356">
    <property type="entry name" value="Thiol_S-MT"/>
</dbReference>
<accession>A0A1N6TYB9</accession>
<protein>
    <submittedName>
        <fullName evidence="2">Phosphatidylethanolamine N-methyltransferase /phosphatidyl-N-methylethanolamine N-methyltransferase</fullName>
    </submittedName>
</protein>
<proteinExistence type="predicted"/>
<dbReference type="CDD" id="cd02440">
    <property type="entry name" value="AdoMet_MTases"/>
    <property type="match status" value="1"/>
</dbReference>
<dbReference type="RefSeq" id="WP_149765572.1">
    <property type="nucleotide sequence ID" value="NZ_FTMK01000010.1"/>
</dbReference>
<dbReference type="GO" id="GO:0008757">
    <property type="term" value="F:S-adenosylmethionine-dependent methyltransferase activity"/>
    <property type="evidence" value="ECO:0007669"/>
    <property type="project" value="InterPro"/>
</dbReference>
<evidence type="ECO:0000313" key="2">
    <source>
        <dbReference type="EMBL" id="SIQ58324.1"/>
    </source>
</evidence>
<dbReference type="InterPro" id="IPR029063">
    <property type="entry name" value="SAM-dependent_MTases_sf"/>
</dbReference>
<reference evidence="2 3" key="1">
    <citation type="submission" date="2017-01" db="EMBL/GenBank/DDBJ databases">
        <authorList>
            <person name="Varghese N."/>
            <person name="Submissions S."/>
        </authorList>
    </citation>
    <scope>NUCLEOTIDE SEQUENCE [LARGE SCALE GENOMIC DNA]</scope>
    <source>
        <strain evidence="2 3">ATCC 700171</strain>
    </source>
</reference>
<sequence>MDIEAIRSSYSRWAPIYDRTFGAATNIGRRRAVDYINRRGGSVLEVGVGTGLSLEHYGPGTSVTGIDFSQEMLDKAIAKVQRLGLRQVRELRQMDARALDFPDGHFDTVTAMHVLSVVPQPERVMAEIARVCKPGGKVVITNHFARQAGAMAAVERVLAPLANIIGWHSDFRIEQVLGQESLVLEERRTLPPLGMMTFLVLGKPAGQGGFGHPPT</sequence>
<dbReference type="Pfam" id="PF08241">
    <property type="entry name" value="Methyltransf_11"/>
    <property type="match status" value="1"/>
</dbReference>